<protein>
    <submittedName>
        <fullName evidence="2">Uncharacterized protein</fullName>
    </submittedName>
</protein>
<gene>
    <name evidence="2" type="ORF">SBOR_8064</name>
</gene>
<dbReference type="Proteomes" id="UP000019487">
    <property type="component" value="Unassembled WGS sequence"/>
</dbReference>
<evidence type="ECO:0000313" key="2">
    <source>
        <dbReference type="EMBL" id="ESZ91563.1"/>
    </source>
</evidence>
<reference evidence="2 3" key="1">
    <citation type="journal article" date="2014" name="Genome Announc.">
        <title>Draft genome sequence of Sclerotinia borealis, a psychrophilic plant pathogenic fungus.</title>
        <authorList>
            <person name="Mardanov A.V."/>
            <person name="Beletsky A.V."/>
            <person name="Kadnikov V.V."/>
            <person name="Ignatov A.N."/>
            <person name="Ravin N.V."/>
        </authorList>
    </citation>
    <scope>NUCLEOTIDE SEQUENCE [LARGE SCALE GENOMIC DNA]</scope>
    <source>
        <strain evidence="3">F-4157</strain>
    </source>
</reference>
<comment type="caution">
    <text evidence="2">The sequence shown here is derived from an EMBL/GenBank/DDBJ whole genome shotgun (WGS) entry which is preliminary data.</text>
</comment>
<evidence type="ECO:0000256" key="1">
    <source>
        <dbReference type="SAM" id="SignalP"/>
    </source>
</evidence>
<dbReference type="EMBL" id="AYSA01000482">
    <property type="protein sequence ID" value="ESZ91563.1"/>
    <property type="molecule type" value="Genomic_DNA"/>
</dbReference>
<name>W9C734_SCLBF</name>
<keyword evidence="1" id="KW-0732">Signal</keyword>
<keyword evidence="3" id="KW-1185">Reference proteome</keyword>
<evidence type="ECO:0000313" key="3">
    <source>
        <dbReference type="Proteomes" id="UP000019487"/>
    </source>
</evidence>
<dbReference type="HOGENOM" id="CLU_2442137_0_0_1"/>
<organism evidence="2 3">
    <name type="scientific">Sclerotinia borealis (strain F-4128)</name>
    <dbReference type="NCBI Taxonomy" id="1432307"/>
    <lineage>
        <taxon>Eukaryota</taxon>
        <taxon>Fungi</taxon>
        <taxon>Dikarya</taxon>
        <taxon>Ascomycota</taxon>
        <taxon>Pezizomycotina</taxon>
        <taxon>Leotiomycetes</taxon>
        <taxon>Helotiales</taxon>
        <taxon>Sclerotiniaceae</taxon>
        <taxon>Sclerotinia</taxon>
    </lineage>
</organism>
<sequence>MFALQMIMQLLAIAILLFTSVFADPIKRNDNEVTPVAIPGLFGLFTSVATSALTTGELVSQILLTGFLRFSREGPRCSRARGSPALDSLM</sequence>
<feature type="chain" id="PRO_5004920174" evidence="1">
    <location>
        <begin position="24"/>
        <end position="90"/>
    </location>
</feature>
<accession>W9C734</accession>
<feature type="signal peptide" evidence="1">
    <location>
        <begin position="1"/>
        <end position="23"/>
    </location>
</feature>
<dbReference type="OrthoDB" id="10598568at2759"/>
<dbReference type="AlphaFoldDB" id="W9C734"/>
<proteinExistence type="predicted"/>